<protein>
    <submittedName>
        <fullName evidence="5">NTF2-related export protein 1 like protein</fullName>
    </submittedName>
</protein>
<dbReference type="PROSITE" id="PS50158">
    <property type="entry name" value="ZF_CCHC"/>
    <property type="match status" value="1"/>
</dbReference>
<keyword evidence="1" id="KW-0863">Zinc-finger</keyword>
<evidence type="ECO:0000256" key="2">
    <source>
        <dbReference type="SAM" id="MobiDB-lite"/>
    </source>
</evidence>
<gene>
    <name evidence="5" type="ORF">HNY73_013544</name>
</gene>
<dbReference type="SUPFAM" id="SSF57756">
    <property type="entry name" value="Retrovirus zinc finger-like domains"/>
    <property type="match status" value="1"/>
</dbReference>
<dbReference type="InterPro" id="IPR001878">
    <property type="entry name" value="Znf_CCHC"/>
</dbReference>
<accession>A0A8T0F367</accession>
<proteinExistence type="predicted"/>
<evidence type="ECO:0000313" key="6">
    <source>
        <dbReference type="Proteomes" id="UP000807504"/>
    </source>
</evidence>
<dbReference type="AlphaFoldDB" id="A0A8T0F367"/>
<keyword evidence="1" id="KW-0479">Metal-binding</keyword>
<dbReference type="GO" id="GO:0008270">
    <property type="term" value="F:zinc ion binding"/>
    <property type="evidence" value="ECO:0007669"/>
    <property type="project" value="UniProtKB-KW"/>
</dbReference>
<evidence type="ECO:0000256" key="1">
    <source>
        <dbReference type="PROSITE-ProRule" id="PRU00047"/>
    </source>
</evidence>
<dbReference type="PROSITE" id="PS50177">
    <property type="entry name" value="NTF2_DOMAIN"/>
    <property type="match status" value="1"/>
</dbReference>
<feature type="region of interest" description="Disordered" evidence="2">
    <location>
        <begin position="175"/>
        <end position="198"/>
    </location>
</feature>
<dbReference type="InterPro" id="IPR036875">
    <property type="entry name" value="Znf_CCHC_sf"/>
</dbReference>
<comment type="caution">
    <text evidence="5">The sequence shown here is derived from an EMBL/GenBank/DDBJ whole genome shotgun (WGS) entry which is preliminary data.</text>
</comment>
<dbReference type="SUPFAM" id="SSF54427">
    <property type="entry name" value="NTF2-like"/>
    <property type="match status" value="1"/>
</dbReference>
<dbReference type="Pfam" id="PF02136">
    <property type="entry name" value="NTF2"/>
    <property type="match status" value="1"/>
</dbReference>
<feature type="compositionally biased region" description="Polar residues" evidence="2">
    <location>
        <begin position="175"/>
        <end position="187"/>
    </location>
</feature>
<dbReference type="InterPro" id="IPR002075">
    <property type="entry name" value="NTF2_dom"/>
</dbReference>
<organism evidence="5 6">
    <name type="scientific">Argiope bruennichi</name>
    <name type="common">Wasp spider</name>
    <name type="synonym">Aranea bruennichi</name>
    <dbReference type="NCBI Taxonomy" id="94029"/>
    <lineage>
        <taxon>Eukaryota</taxon>
        <taxon>Metazoa</taxon>
        <taxon>Ecdysozoa</taxon>
        <taxon>Arthropoda</taxon>
        <taxon>Chelicerata</taxon>
        <taxon>Arachnida</taxon>
        <taxon>Araneae</taxon>
        <taxon>Araneomorphae</taxon>
        <taxon>Entelegynae</taxon>
        <taxon>Araneoidea</taxon>
        <taxon>Araneidae</taxon>
        <taxon>Argiope</taxon>
    </lineage>
</organism>
<dbReference type="PANTHER" id="PTHR46888">
    <property type="entry name" value="ZINC KNUCKLE DOMAINCONTAINING PROTEIN-RELATED"/>
    <property type="match status" value="1"/>
</dbReference>
<dbReference type="GO" id="GO:0003676">
    <property type="term" value="F:nucleic acid binding"/>
    <property type="evidence" value="ECO:0007669"/>
    <property type="project" value="InterPro"/>
</dbReference>
<keyword evidence="6" id="KW-1185">Reference proteome</keyword>
<feature type="compositionally biased region" description="Basic and acidic residues" evidence="2">
    <location>
        <begin position="188"/>
        <end position="198"/>
    </location>
</feature>
<evidence type="ECO:0000313" key="5">
    <source>
        <dbReference type="EMBL" id="KAF8783379.1"/>
    </source>
</evidence>
<dbReference type="PANTHER" id="PTHR46888:SF13">
    <property type="entry name" value="RIBONUCLEASE H"/>
    <property type="match status" value="1"/>
</dbReference>
<evidence type="ECO:0000259" key="4">
    <source>
        <dbReference type="PROSITE" id="PS50177"/>
    </source>
</evidence>
<dbReference type="InterPro" id="IPR018222">
    <property type="entry name" value="Nuclear_transport_factor_2_euk"/>
</dbReference>
<keyword evidence="1" id="KW-0862">Zinc</keyword>
<sequence length="392" mass="44683">MTDKRSKVDLSGQSGIDFSKLFYETMDKKRHLVSNLYLDTATLVWNGNPYVGKENINKFYETLPVSSTDIRSVDAQPILDEYVQGQTTVLVSVSGWISALNVTDLEGLKDLIITDQVKKRVPQEVRDHFVDVWGTLVKPQDLADKLEWIRKTYRRPSNPNPKAHQQVNVRNNAFSRDNRDYNNSPKQMKQDKGFTRNRYEPKNRPKFTCYFCGVDGHVKKFCPKLLKTNSDQDSRRKANVHRTVVDPEPVTKETAVVAKVMSHRRPSLDKAEKCSLVNIPMGVIVGKDGNMIHQEVLCAVAPTLVDDILLPPEIRDKLQGVQENYFVDISEKNLEPKAIKDREVVDETSDDNPVLGSEEIRAFSVENSEKNAKELSRSDEFLKDQVTSLFDL</sequence>
<dbReference type="Proteomes" id="UP000807504">
    <property type="component" value="Unassembled WGS sequence"/>
</dbReference>
<dbReference type="InterPro" id="IPR032710">
    <property type="entry name" value="NTF2-like_dom_sf"/>
</dbReference>
<dbReference type="Gene3D" id="3.10.450.50">
    <property type="match status" value="1"/>
</dbReference>
<feature type="domain" description="NTF2" evidence="4">
    <location>
        <begin position="14"/>
        <end position="95"/>
    </location>
</feature>
<evidence type="ECO:0000259" key="3">
    <source>
        <dbReference type="PROSITE" id="PS50158"/>
    </source>
</evidence>
<dbReference type="EMBL" id="JABXBU010001863">
    <property type="protein sequence ID" value="KAF8783379.1"/>
    <property type="molecule type" value="Genomic_DNA"/>
</dbReference>
<name>A0A8T0F367_ARGBR</name>
<feature type="domain" description="CCHC-type" evidence="3">
    <location>
        <begin position="209"/>
        <end position="224"/>
    </location>
</feature>
<reference evidence="5" key="2">
    <citation type="submission" date="2020-06" db="EMBL/GenBank/DDBJ databases">
        <authorList>
            <person name="Sheffer M."/>
        </authorList>
    </citation>
    <scope>NUCLEOTIDE SEQUENCE</scope>
</reference>
<reference evidence="5" key="1">
    <citation type="journal article" date="2020" name="bioRxiv">
        <title>Chromosome-level reference genome of the European wasp spider Argiope bruennichi: a resource for studies on range expansion and evolutionary adaptation.</title>
        <authorList>
            <person name="Sheffer M.M."/>
            <person name="Hoppe A."/>
            <person name="Krehenwinkel H."/>
            <person name="Uhl G."/>
            <person name="Kuss A.W."/>
            <person name="Jensen L."/>
            <person name="Jensen C."/>
            <person name="Gillespie R.G."/>
            <person name="Hoff K.J."/>
            <person name="Prost S."/>
        </authorList>
    </citation>
    <scope>NUCLEOTIDE SEQUENCE</scope>
</reference>